<organism evidence="1 2">
    <name type="scientific">Thalassoglobus polymorphus</name>
    <dbReference type="NCBI Taxonomy" id="2527994"/>
    <lineage>
        <taxon>Bacteria</taxon>
        <taxon>Pseudomonadati</taxon>
        <taxon>Planctomycetota</taxon>
        <taxon>Planctomycetia</taxon>
        <taxon>Planctomycetales</taxon>
        <taxon>Planctomycetaceae</taxon>
        <taxon>Thalassoglobus</taxon>
    </lineage>
</organism>
<dbReference type="Pfam" id="PF07396">
    <property type="entry name" value="Porin_O_P"/>
    <property type="match status" value="1"/>
</dbReference>
<accession>A0A517QGM3</accession>
<dbReference type="OrthoDB" id="9807854at2"/>
<keyword evidence="2" id="KW-1185">Reference proteome</keyword>
<dbReference type="PROSITE" id="PS51257">
    <property type="entry name" value="PROKAR_LIPOPROTEIN"/>
    <property type="match status" value="1"/>
</dbReference>
<proteinExistence type="predicted"/>
<evidence type="ECO:0000313" key="2">
    <source>
        <dbReference type="Proteomes" id="UP000315724"/>
    </source>
</evidence>
<gene>
    <name evidence="1" type="primary">oprP</name>
    <name evidence="1" type="ORF">Mal48_00100</name>
</gene>
<sequence>MLESKQQSDLLRSPTASEMRFPESILVSIVWISCCSAQIYAQPAAVDNSDPLLVPPPAPTAASVPQAITTAENGNQQEAAPSVLEAPRTDLKDYEFVQSGRPLFSNSQTEYPTLEWGGFLQLDTGWIIQDQATVDAVGKVNTETGLRRVRLRASGNVSKATSYVIDLDFAASGHPSFRDVAVIFSDAKFVDHVEAGYFKQPFGMDAESSGRELLFMERQLPFAFAPFRQTGLRGFGTFPDENGTYAFSAYKTPTDSYGVSSGNNGGWAFATRETVLLVNNDDVLVHLGGGYSFGNPANNRVRYAVQPGFFVTDPSDNSATGIPAFVDTGNIPTDNFHLFNLELASQYGPFRTQAEYRWSIVNRPKMAPVNFSGGYFQAGLLLTGESAVYNRKRGIFSGVIPDEEFGDCGFGALELTAGWAIIDLNDLDIQGGRMQTLTFGLNWYLNSFARVIFNMIPVKLDAPTVGRADSLVLSGRLQLEF</sequence>
<dbReference type="AlphaFoldDB" id="A0A517QGM3"/>
<protein>
    <submittedName>
        <fullName evidence="1">Porin P</fullName>
    </submittedName>
</protein>
<evidence type="ECO:0000313" key="1">
    <source>
        <dbReference type="EMBL" id="QDT30783.1"/>
    </source>
</evidence>
<dbReference type="Proteomes" id="UP000315724">
    <property type="component" value="Chromosome"/>
</dbReference>
<dbReference type="Gene3D" id="2.40.160.10">
    <property type="entry name" value="Porin"/>
    <property type="match status" value="1"/>
</dbReference>
<dbReference type="EMBL" id="CP036267">
    <property type="protein sequence ID" value="QDT30783.1"/>
    <property type="molecule type" value="Genomic_DNA"/>
</dbReference>
<dbReference type="KEGG" id="tpol:Mal48_00100"/>
<reference evidence="1 2" key="1">
    <citation type="submission" date="2019-02" db="EMBL/GenBank/DDBJ databases">
        <title>Deep-cultivation of Planctomycetes and their phenomic and genomic characterization uncovers novel biology.</title>
        <authorList>
            <person name="Wiegand S."/>
            <person name="Jogler M."/>
            <person name="Boedeker C."/>
            <person name="Pinto D."/>
            <person name="Vollmers J."/>
            <person name="Rivas-Marin E."/>
            <person name="Kohn T."/>
            <person name="Peeters S.H."/>
            <person name="Heuer A."/>
            <person name="Rast P."/>
            <person name="Oberbeckmann S."/>
            <person name="Bunk B."/>
            <person name="Jeske O."/>
            <person name="Meyerdierks A."/>
            <person name="Storesund J.E."/>
            <person name="Kallscheuer N."/>
            <person name="Luecker S."/>
            <person name="Lage O.M."/>
            <person name="Pohl T."/>
            <person name="Merkel B.J."/>
            <person name="Hornburger P."/>
            <person name="Mueller R.-W."/>
            <person name="Bruemmer F."/>
            <person name="Labrenz M."/>
            <person name="Spormann A.M."/>
            <person name="Op den Camp H."/>
            <person name="Overmann J."/>
            <person name="Amann R."/>
            <person name="Jetten M.S.M."/>
            <person name="Mascher T."/>
            <person name="Medema M.H."/>
            <person name="Devos D.P."/>
            <person name="Kaster A.-K."/>
            <person name="Ovreas L."/>
            <person name="Rohde M."/>
            <person name="Galperin M.Y."/>
            <person name="Jogler C."/>
        </authorList>
    </citation>
    <scope>NUCLEOTIDE SEQUENCE [LARGE SCALE GENOMIC DNA]</scope>
    <source>
        <strain evidence="1 2">Mal48</strain>
    </source>
</reference>
<name>A0A517QGM3_9PLAN</name>
<dbReference type="InterPro" id="IPR023614">
    <property type="entry name" value="Porin_dom_sf"/>
</dbReference>
<dbReference type="InterPro" id="IPR010870">
    <property type="entry name" value="Porin_O/P"/>
</dbReference>